<evidence type="ECO:0000256" key="1">
    <source>
        <dbReference type="SAM" id="Coils"/>
    </source>
</evidence>
<evidence type="ECO:0000313" key="3">
    <source>
        <dbReference type="EMBL" id="KAJ8289255.1"/>
    </source>
</evidence>
<accession>A0A9Q1E407</accession>
<comment type="caution">
    <text evidence="3">The sequence shown here is derived from an EMBL/GenBank/DDBJ whole genome shotgun (WGS) entry which is preliminary data.</text>
</comment>
<reference evidence="3" key="1">
    <citation type="journal article" date="2023" name="Science">
        <title>Genome structures resolve the early diversification of teleost fishes.</title>
        <authorList>
            <person name="Parey E."/>
            <person name="Louis A."/>
            <person name="Montfort J."/>
            <person name="Bouchez O."/>
            <person name="Roques C."/>
            <person name="Iampietro C."/>
            <person name="Lluch J."/>
            <person name="Castinel A."/>
            <person name="Donnadieu C."/>
            <person name="Desvignes T."/>
            <person name="Floi Bucao C."/>
            <person name="Jouanno E."/>
            <person name="Wen M."/>
            <person name="Mejri S."/>
            <person name="Dirks R."/>
            <person name="Jansen H."/>
            <person name="Henkel C."/>
            <person name="Chen W.J."/>
            <person name="Zahm M."/>
            <person name="Cabau C."/>
            <person name="Klopp C."/>
            <person name="Thompson A.W."/>
            <person name="Robinson-Rechavi M."/>
            <person name="Braasch I."/>
            <person name="Lecointre G."/>
            <person name="Bobe J."/>
            <person name="Postlethwait J.H."/>
            <person name="Berthelot C."/>
            <person name="Roest Crollius H."/>
            <person name="Guiguen Y."/>
        </authorList>
    </citation>
    <scope>NUCLEOTIDE SEQUENCE</scope>
    <source>
        <strain evidence="3">Concon-B</strain>
    </source>
</reference>
<feature type="region of interest" description="Disordered" evidence="2">
    <location>
        <begin position="1"/>
        <end position="33"/>
    </location>
</feature>
<sequence>MESNADSDAVVQGAQANEQDPKTKAPTQASAPLVEDLDERLEELQDRMELLDRLMEDFQSLQAIVQDKVLGDRTIESIQQDPSH</sequence>
<keyword evidence="1" id="KW-0175">Coiled coil</keyword>
<name>A0A9Q1E407_CONCO</name>
<evidence type="ECO:0000256" key="2">
    <source>
        <dbReference type="SAM" id="MobiDB-lite"/>
    </source>
</evidence>
<dbReference type="EMBL" id="JAFJMO010000001">
    <property type="protein sequence ID" value="KAJ8289255.1"/>
    <property type="molecule type" value="Genomic_DNA"/>
</dbReference>
<protein>
    <submittedName>
        <fullName evidence="3">Uncharacterized protein</fullName>
    </submittedName>
</protein>
<proteinExistence type="predicted"/>
<organism evidence="3 4">
    <name type="scientific">Conger conger</name>
    <name type="common">Conger eel</name>
    <name type="synonym">Muraena conger</name>
    <dbReference type="NCBI Taxonomy" id="82655"/>
    <lineage>
        <taxon>Eukaryota</taxon>
        <taxon>Metazoa</taxon>
        <taxon>Chordata</taxon>
        <taxon>Craniata</taxon>
        <taxon>Vertebrata</taxon>
        <taxon>Euteleostomi</taxon>
        <taxon>Actinopterygii</taxon>
        <taxon>Neopterygii</taxon>
        <taxon>Teleostei</taxon>
        <taxon>Anguilliformes</taxon>
        <taxon>Congridae</taxon>
        <taxon>Conger</taxon>
    </lineage>
</organism>
<gene>
    <name evidence="3" type="ORF">COCON_G00019140</name>
</gene>
<dbReference type="Proteomes" id="UP001152803">
    <property type="component" value="Unassembled WGS sequence"/>
</dbReference>
<evidence type="ECO:0000313" key="4">
    <source>
        <dbReference type="Proteomes" id="UP001152803"/>
    </source>
</evidence>
<dbReference type="AlphaFoldDB" id="A0A9Q1E407"/>
<feature type="coiled-coil region" evidence="1">
    <location>
        <begin position="34"/>
        <end position="61"/>
    </location>
</feature>
<keyword evidence="4" id="KW-1185">Reference proteome</keyword>